<accession>A0A1E3R2Y8</accession>
<evidence type="ECO:0000313" key="2">
    <source>
        <dbReference type="Proteomes" id="UP000094243"/>
    </source>
</evidence>
<name>A0A1E3R2Y8_9MYCO</name>
<sequence>MGLELKREFAFWASLKPPVDFGAGPLGQRIYAEVIEGAATGESFNARAVGGGGDWMLIAPDGYGRIDVRVQFATDDGAHVYMQYLGLLEMNEVVAQAIATGSATSFDDQYFRTTPRVETGDPRYAWMGQSVFVARGRLREGFGVEYEVFRAV</sequence>
<proteinExistence type="predicted"/>
<keyword evidence="2" id="KW-1185">Reference proteome</keyword>
<evidence type="ECO:0000313" key="1">
    <source>
        <dbReference type="EMBL" id="ODQ84296.1"/>
    </source>
</evidence>
<dbReference type="EMBL" id="MIGZ01000304">
    <property type="protein sequence ID" value="ODQ84296.1"/>
    <property type="molecule type" value="Genomic_DNA"/>
</dbReference>
<dbReference type="OrthoDB" id="3368702at2"/>
<protein>
    <submittedName>
        <fullName evidence="1">Uncharacterized protein</fullName>
    </submittedName>
</protein>
<dbReference type="Gene3D" id="2.40.160.20">
    <property type="match status" value="1"/>
</dbReference>
<gene>
    <name evidence="1" type="ORF">BHQ17_27755</name>
</gene>
<dbReference type="Proteomes" id="UP000094243">
    <property type="component" value="Unassembled WGS sequence"/>
</dbReference>
<dbReference type="AlphaFoldDB" id="A0A1E3R2Y8"/>
<dbReference type="InterPro" id="IPR020915">
    <property type="entry name" value="UPF0311"/>
</dbReference>
<organism evidence="1 2">
    <name type="scientific">Mycolicibacterium holsaticum</name>
    <dbReference type="NCBI Taxonomy" id="152142"/>
    <lineage>
        <taxon>Bacteria</taxon>
        <taxon>Bacillati</taxon>
        <taxon>Actinomycetota</taxon>
        <taxon>Actinomycetes</taxon>
        <taxon>Mycobacteriales</taxon>
        <taxon>Mycobacteriaceae</taxon>
        <taxon>Mycolicibacterium</taxon>
    </lineage>
</organism>
<dbReference type="Pfam" id="PF11578">
    <property type="entry name" value="DUF3237"/>
    <property type="match status" value="1"/>
</dbReference>
<dbReference type="RefSeq" id="WP_069408180.1">
    <property type="nucleotide sequence ID" value="NZ_MIGZ01000304.1"/>
</dbReference>
<comment type="caution">
    <text evidence="1">The sequence shown here is derived from an EMBL/GenBank/DDBJ whole genome shotgun (WGS) entry which is preliminary data.</text>
</comment>
<dbReference type="PANTHER" id="PTHR37315:SF1">
    <property type="entry name" value="UPF0311 PROTEIN BLR7842"/>
    <property type="match status" value="1"/>
</dbReference>
<dbReference type="PANTHER" id="PTHR37315">
    <property type="entry name" value="UPF0311 PROTEIN BLR7842"/>
    <property type="match status" value="1"/>
</dbReference>
<reference evidence="2" key="1">
    <citation type="submission" date="2016-09" db="EMBL/GenBank/DDBJ databases">
        <authorList>
            <person name="Greninger A.L."/>
            <person name="Jerome K.R."/>
            <person name="Mcnair B."/>
            <person name="Wallis C."/>
            <person name="Fang F."/>
        </authorList>
    </citation>
    <scope>NUCLEOTIDE SEQUENCE [LARGE SCALE GENOMIC DNA]</scope>
    <source>
        <strain evidence="2">M7</strain>
    </source>
</reference>